<feature type="domain" description="DUF6996" evidence="1">
    <location>
        <begin position="9"/>
        <end position="77"/>
    </location>
</feature>
<keyword evidence="4" id="KW-0614">Plasmid</keyword>
<evidence type="ECO:0000259" key="3">
    <source>
        <dbReference type="Pfam" id="PF23871"/>
    </source>
</evidence>
<dbReference type="PATRIC" id="fig|111780.3.peg.5014"/>
<protein>
    <recommendedName>
        <fullName evidence="6">Translation elongation factor</fullName>
    </recommendedName>
</protein>
<sequence length="435" mass="50374">MTANQSKNDKAWEIIFEEEQILARIAQDGFFQISSTRINQQREARLMTKFDHAVQLPQIFKDNNLTIQPTSRGNYIIGSFESYFQLPKKSTEEVAYRELPANIETLEPSNIYSESSAIICAFLSGMIDDVLGETTNFTILGRMSTGTFKYYIQNTQNGTRQIIDVNKSQCEIDGGFEGDSQLAIVEAKAETVNDFIIRQLYYPYRLWSSKISKEVIPIFLTISNDIFTFYKFRFTDLQVYNSIELVSEYKYCISKSEIEISDIRDILETTNIVPDRSETFPQANSFPRIIDLLGRLYNAEEPLNTDDITLNYAFDVRQTNYYVSAANYLELVNRVKTKENEVTYILSELGQTIISQHPRKRSLELVRCILRHRIFNLSLKIFFDKAQRPTKEEIVAIMKNGTEKISEGSQSTQMRRASTVERWLEWILELPMTTP</sequence>
<feature type="domain" description="DUF7226" evidence="3">
    <location>
        <begin position="288"/>
        <end position="431"/>
    </location>
</feature>
<gene>
    <name evidence="4" type="ordered locus">Sta7437_4851</name>
</gene>
<evidence type="ECO:0000313" key="5">
    <source>
        <dbReference type="Proteomes" id="UP000010473"/>
    </source>
</evidence>
<geneLocation type="plasmid" evidence="4 5">
    <name>pSTA7437.02</name>
</geneLocation>
<dbReference type="OrthoDB" id="9774819at2"/>
<evidence type="ECO:0008006" key="6">
    <source>
        <dbReference type="Google" id="ProtNLM"/>
    </source>
</evidence>
<dbReference type="HOGENOM" id="CLU_656773_0_0_3"/>
<accession>K9Y1S7</accession>
<reference evidence="5" key="1">
    <citation type="journal article" date="2013" name="Proc. Natl. Acad. Sci. U.S.A.">
        <title>Improving the coverage of the cyanobacterial phylum using diversity-driven genome sequencing.</title>
        <authorList>
            <person name="Shih P.M."/>
            <person name="Wu D."/>
            <person name="Latifi A."/>
            <person name="Axen S.D."/>
            <person name="Fewer D.P."/>
            <person name="Talla E."/>
            <person name="Calteau A."/>
            <person name="Cai F."/>
            <person name="Tandeau de Marsac N."/>
            <person name="Rippka R."/>
            <person name="Herdman M."/>
            <person name="Sivonen K."/>
            <person name="Coursin T."/>
            <person name="Laurent T."/>
            <person name="Goodwin L."/>
            <person name="Nolan M."/>
            <person name="Davenport K.W."/>
            <person name="Han C.S."/>
            <person name="Rubin E.M."/>
            <person name="Eisen J.A."/>
            <person name="Woyke T."/>
            <person name="Gugger M."/>
            <person name="Kerfeld C.A."/>
        </authorList>
    </citation>
    <scope>NUCLEOTIDE SEQUENCE [LARGE SCALE GENOMIC DNA]</scope>
    <source>
        <strain evidence="5">ATCC 29371 / PCC 7437</strain>
        <plasmid evidence="5">Plasmid pSTA7437.02</plasmid>
    </source>
</reference>
<dbReference type="EMBL" id="CP003655">
    <property type="protein sequence ID" value="AFZ38284.1"/>
    <property type="molecule type" value="Genomic_DNA"/>
</dbReference>
<feature type="domain" description="DUF6997" evidence="2">
    <location>
        <begin position="78"/>
        <end position="251"/>
    </location>
</feature>
<keyword evidence="5" id="KW-1185">Reference proteome</keyword>
<dbReference type="Pfam" id="PF22518">
    <property type="entry name" value="DUF6997"/>
    <property type="match status" value="1"/>
</dbReference>
<dbReference type="RefSeq" id="WP_015195661.1">
    <property type="nucleotide sequence ID" value="NC_019749.1"/>
</dbReference>
<evidence type="ECO:0000259" key="1">
    <source>
        <dbReference type="Pfam" id="PF22515"/>
    </source>
</evidence>
<dbReference type="REBASE" id="58493">
    <property type="entry name" value="Scy7437ORF4850P"/>
</dbReference>
<dbReference type="KEGG" id="scs:Sta7437_4851"/>
<name>K9Y1S7_STAC7</name>
<dbReference type="InterPro" id="IPR055650">
    <property type="entry name" value="DUF7226"/>
</dbReference>
<dbReference type="InterPro" id="IPR054265">
    <property type="entry name" value="DUF6996"/>
</dbReference>
<organism evidence="4 5">
    <name type="scientific">Stanieria cyanosphaera (strain ATCC 29371 / PCC 7437)</name>
    <dbReference type="NCBI Taxonomy" id="111780"/>
    <lineage>
        <taxon>Bacteria</taxon>
        <taxon>Bacillati</taxon>
        <taxon>Cyanobacteriota</taxon>
        <taxon>Cyanophyceae</taxon>
        <taxon>Pleurocapsales</taxon>
        <taxon>Dermocarpellaceae</taxon>
        <taxon>Stanieria</taxon>
    </lineage>
</organism>
<dbReference type="Proteomes" id="UP000010473">
    <property type="component" value="Plasmid pSTA7437.02"/>
</dbReference>
<dbReference type="InterPro" id="IPR054266">
    <property type="entry name" value="DUF6997"/>
</dbReference>
<proteinExistence type="predicted"/>
<dbReference type="Pfam" id="PF23871">
    <property type="entry name" value="DUF7226"/>
    <property type="match status" value="1"/>
</dbReference>
<dbReference type="Pfam" id="PF22515">
    <property type="entry name" value="DUF6996"/>
    <property type="match status" value="1"/>
</dbReference>
<evidence type="ECO:0000259" key="2">
    <source>
        <dbReference type="Pfam" id="PF22518"/>
    </source>
</evidence>
<evidence type="ECO:0000313" key="4">
    <source>
        <dbReference type="EMBL" id="AFZ38284.1"/>
    </source>
</evidence>
<dbReference type="AlphaFoldDB" id="K9Y1S7"/>